<sequence>MDLPSLEETTVVPATPQEALLADKYRSDTEWFFEFAKWYNQQPFSQDGRWIAWTLVKRADVNKPDRQCLSFLCTQRRDALIKSSSGSITTANFYNITVVMTPEVYRGRGYATRLLRTIHYLLAPPANIPPWPASWGARPELPTHILKYLPPGVGSQLIPIISPRFFERCLIGPDDGGRRGWEFFKGGINSWIRWKVHDLGVADADSTKWETEWIQIKDLEKVGKQVSQELHRTWPEAPPPSPGTTIVRTDPASPGLLRHIEFAIRYANRPGYDDSQIIGVQFHSHPEIQGSKSVTPTAIFWPHLPEPGIVSLTFTSNLDVSLLPLLINRIRAIAPQCTELEVWGLEQEDPVARMLVNSGAIFGDRIQENHRPLGLAWYGPEGTKGIWEDMTMWVRG</sequence>
<accession>A0A1Y2AMI1</accession>
<dbReference type="PANTHER" id="PTHR34815:SF2">
    <property type="entry name" value="N-ACETYLTRANSFERASE DOMAIN-CONTAINING PROTEIN"/>
    <property type="match status" value="1"/>
</dbReference>
<dbReference type="PANTHER" id="PTHR34815">
    <property type="entry name" value="LYSINE ACETYLTRANSFERASE"/>
    <property type="match status" value="1"/>
</dbReference>
<gene>
    <name evidence="1" type="ORF">BCR39DRAFT_345065</name>
</gene>
<keyword evidence="2" id="KW-1185">Reference proteome</keyword>
<evidence type="ECO:0000313" key="1">
    <source>
        <dbReference type="EMBL" id="ORY23694.1"/>
    </source>
</evidence>
<reference evidence="1 2" key="1">
    <citation type="submission" date="2016-07" db="EMBL/GenBank/DDBJ databases">
        <title>Pervasive Adenine N6-methylation of Active Genes in Fungi.</title>
        <authorList>
            <consortium name="DOE Joint Genome Institute"/>
            <person name="Mondo S.J."/>
            <person name="Dannebaum R.O."/>
            <person name="Kuo R.C."/>
            <person name="Labutti K."/>
            <person name="Haridas S."/>
            <person name="Kuo A."/>
            <person name="Salamov A."/>
            <person name="Ahrendt S.R."/>
            <person name="Lipzen A."/>
            <person name="Sullivan W."/>
            <person name="Andreopoulos W.B."/>
            <person name="Clum A."/>
            <person name="Lindquist E."/>
            <person name="Daum C."/>
            <person name="Ramamoorthy G.K."/>
            <person name="Gryganskyi A."/>
            <person name="Culley D."/>
            <person name="Magnuson J.K."/>
            <person name="James T.Y."/>
            <person name="O'Malley M.A."/>
            <person name="Stajich J.E."/>
            <person name="Spatafora J.W."/>
            <person name="Visel A."/>
            <person name="Grigoriev I.V."/>
        </authorList>
    </citation>
    <scope>NUCLEOTIDE SEQUENCE [LARGE SCALE GENOMIC DNA]</scope>
    <source>
        <strain evidence="1 2">68-887.2</strain>
    </source>
</reference>
<dbReference type="InterPro" id="IPR053013">
    <property type="entry name" value="LAT"/>
</dbReference>
<name>A0A1Y2AMI1_9TREE</name>
<proteinExistence type="predicted"/>
<dbReference type="AlphaFoldDB" id="A0A1Y2AMI1"/>
<dbReference type="EMBL" id="MCFC01000076">
    <property type="protein sequence ID" value="ORY23694.1"/>
    <property type="molecule type" value="Genomic_DNA"/>
</dbReference>
<evidence type="ECO:0000313" key="2">
    <source>
        <dbReference type="Proteomes" id="UP000193986"/>
    </source>
</evidence>
<dbReference type="OrthoDB" id="2020070at2759"/>
<dbReference type="STRING" id="71784.A0A1Y2AMI1"/>
<protein>
    <recommendedName>
        <fullName evidence="3">N-acetyltransferase domain-containing protein</fullName>
    </recommendedName>
</protein>
<organism evidence="1 2">
    <name type="scientific">Naematelia encephala</name>
    <dbReference type="NCBI Taxonomy" id="71784"/>
    <lineage>
        <taxon>Eukaryota</taxon>
        <taxon>Fungi</taxon>
        <taxon>Dikarya</taxon>
        <taxon>Basidiomycota</taxon>
        <taxon>Agaricomycotina</taxon>
        <taxon>Tremellomycetes</taxon>
        <taxon>Tremellales</taxon>
        <taxon>Naemateliaceae</taxon>
        <taxon>Naematelia</taxon>
    </lineage>
</organism>
<dbReference type="Proteomes" id="UP000193986">
    <property type="component" value="Unassembled WGS sequence"/>
</dbReference>
<dbReference type="InParanoid" id="A0A1Y2AMI1"/>
<evidence type="ECO:0008006" key="3">
    <source>
        <dbReference type="Google" id="ProtNLM"/>
    </source>
</evidence>
<comment type="caution">
    <text evidence="1">The sequence shown here is derived from an EMBL/GenBank/DDBJ whole genome shotgun (WGS) entry which is preliminary data.</text>
</comment>